<name>A0A3B1D524_9ZZZZ</name>
<dbReference type="EC" id="3.4.11.18" evidence="6"/>
<evidence type="ECO:0000313" key="6">
    <source>
        <dbReference type="EMBL" id="VAX31264.1"/>
    </source>
</evidence>
<dbReference type="GO" id="GO:0046872">
    <property type="term" value="F:metal ion binding"/>
    <property type="evidence" value="ECO:0007669"/>
    <property type="project" value="UniProtKB-KW"/>
</dbReference>
<evidence type="ECO:0000256" key="4">
    <source>
        <dbReference type="ARBA" id="ARBA00022801"/>
    </source>
</evidence>
<organism evidence="6">
    <name type="scientific">hydrothermal vent metagenome</name>
    <dbReference type="NCBI Taxonomy" id="652676"/>
    <lineage>
        <taxon>unclassified sequences</taxon>
        <taxon>metagenomes</taxon>
        <taxon>ecological metagenomes</taxon>
    </lineage>
</organism>
<evidence type="ECO:0000256" key="3">
    <source>
        <dbReference type="ARBA" id="ARBA00022723"/>
    </source>
</evidence>
<dbReference type="SUPFAM" id="SSF55920">
    <property type="entry name" value="Creatinase/aminopeptidase"/>
    <property type="match status" value="1"/>
</dbReference>
<keyword evidence="2" id="KW-0645">Protease</keyword>
<dbReference type="InterPro" id="IPR036005">
    <property type="entry name" value="Creatinase/aminopeptidase-like"/>
</dbReference>
<dbReference type="PANTHER" id="PTHR43330:SF27">
    <property type="entry name" value="METHIONINE AMINOPEPTIDASE"/>
    <property type="match status" value="1"/>
</dbReference>
<dbReference type="PROSITE" id="PS00680">
    <property type="entry name" value="MAP_1"/>
    <property type="match status" value="1"/>
</dbReference>
<proteinExistence type="inferred from homology"/>
<keyword evidence="3" id="KW-0479">Metal-binding</keyword>
<accession>A0A3B1D524</accession>
<dbReference type="GO" id="GO:0070006">
    <property type="term" value="F:metalloaminopeptidase activity"/>
    <property type="evidence" value="ECO:0007669"/>
    <property type="project" value="InterPro"/>
</dbReference>
<reference evidence="6" key="1">
    <citation type="submission" date="2018-06" db="EMBL/GenBank/DDBJ databases">
        <authorList>
            <person name="Zhirakovskaya E."/>
        </authorList>
    </citation>
    <scope>NUCLEOTIDE SEQUENCE</scope>
</reference>
<feature type="domain" description="Peptidase M24" evidence="5">
    <location>
        <begin position="12"/>
        <end position="239"/>
    </location>
</feature>
<dbReference type="Gene3D" id="3.90.230.10">
    <property type="entry name" value="Creatinase/methionine aminopeptidase superfamily"/>
    <property type="match status" value="1"/>
</dbReference>
<keyword evidence="4 6" id="KW-0378">Hydrolase</keyword>
<dbReference type="AlphaFoldDB" id="A0A3B1D524"/>
<dbReference type="CDD" id="cd01086">
    <property type="entry name" value="MetAP1"/>
    <property type="match status" value="1"/>
</dbReference>
<dbReference type="NCBIfam" id="TIGR00500">
    <property type="entry name" value="met_pdase_I"/>
    <property type="match status" value="1"/>
</dbReference>
<evidence type="ECO:0000259" key="5">
    <source>
        <dbReference type="Pfam" id="PF00557"/>
    </source>
</evidence>
<dbReference type="PANTHER" id="PTHR43330">
    <property type="entry name" value="METHIONINE AMINOPEPTIDASE"/>
    <property type="match status" value="1"/>
</dbReference>
<dbReference type="GO" id="GO:0006508">
    <property type="term" value="P:proteolysis"/>
    <property type="evidence" value="ECO:0007669"/>
    <property type="project" value="UniProtKB-KW"/>
</dbReference>
<evidence type="ECO:0000256" key="1">
    <source>
        <dbReference type="ARBA" id="ARBA00022438"/>
    </source>
</evidence>
<gene>
    <name evidence="6" type="ORF">MNBD_NITROSPIRAE02-1044</name>
</gene>
<dbReference type="InterPro" id="IPR001714">
    <property type="entry name" value="Pept_M24_MAP"/>
</dbReference>
<protein>
    <submittedName>
        <fullName evidence="6">Methionine aminopeptidase</fullName>
        <ecNumber evidence="6">3.4.11.18</ecNumber>
    </submittedName>
</protein>
<dbReference type="InterPro" id="IPR000994">
    <property type="entry name" value="Pept_M24"/>
</dbReference>
<keyword evidence="1 6" id="KW-0031">Aminopeptidase</keyword>
<evidence type="ECO:0000256" key="2">
    <source>
        <dbReference type="ARBA" id="ARBA00022670"/>
    </source>
</evidence>
<dbReference type="InterPro" id="IPR002467">
    <property type="entry name" value="Pept_M24A_MAP1"/>
</dbReference>
<dbReference type="HAMAP" id="MF_01974">
    <property type="entry name" value="MetAP_1"/>
    <property type="match status" value="1"/>
</dbReference>
<dbReference type="Pfam" id="PF00557">
    <property type="entry name" value="Peptidase_M24"/>
    <property type="match status" value="1"/>
</dbReference>
<dbReference type="PRINTS" id="PR00599">
    <property type="entry name" value="MAPEPTIDASE"/>
</dbReference>
<dbReference type="EMBL" id="UOGH01000202">
    <property type="protein sequence ID" value="VAX31264.1"/>
    <property type="molecule type" value="Genomic_DNA"/>
</dbReference>
<dbReference type="GO" id="GO:0005829">
    <property type="term" value="C:cytosol"/>
    <property type="evidence" value="ECO:0007669"/>
    <property type="project" value="TreeGrafter"/>
</dbReference>
<sequence>MIIIKSRDEIKKMVKASEIVAEAIIAIKGVVAPNVTTRELDQIAEEVIKSRGGEPAFKGYRGYPASICASVNSEVVHGIPSAAVRLKEGDIVSIDLGVNYKGYIGDAAVTVPVGQIPAETERLLRITEQALYRGIEKATPNNRVSDISNAIQRFVESNGYSVVKAFVGHGVGRSLHEEPQIPNFGPPGKGPILREGMTLAIEPMVNEGTYEVIIQKDGWTAKTADGKLSAHFEHTVLVAKNHPKILTKWA</sequence>
<dbReference type="GO" id="GO:0004239">
    <property type="term" value="F:initiator methionyl aminopeptidase activity"/>
    <property type="evidence" value="ECO:0007669"/>
    <property type="project" value="UniProtKB-EC"/>
</dbReference>